<sequence length="99" mass="11567">MYVLCSTLMQRNVKWNKKKVWKRKTDNIAHASWFPSRLSTICIKRWCHFPCSDPESHVYRRGVTAMACFGFPTPAKWGGIESPAHIISTRKSHNKEFKI</sequence>
<accession>G0UNH4</accession>
<name>G0UNH4_TRYCI</name>
<organism evidence="1">
    <name type="scientific">Trypanosoma congolense (strain IL3000)</name>
    <dbReference type="NCBI Taxonomy" id="1068625"/>
    <lineage>
        <taxon>Eukaryota</taxon>
        <taxon>Discoba</taxon>
        <taxon>Euglenozoa</taxon>
        <taxon>Kinetoplastea</taxon>
        <taxon>Metakinetoplastina</taxon>
        <taxon>Trypanosomatida</taxon>
        <taxon>Trypanosomatidae</taxon>
        <taxon>Trypanosoma</taxon>
        <taxon>Nannomonas</taxon>
    </lineage>
</organism>
<proteinExistence type="predicted"/>
<reference evidence="1" key="1">
    <citation type="journal article" date="2012" name="Proc. Natl. Acad. Sci. U.S.A.">
        <title>Antigenic diversity is generated by distinct evolutionary mechanisms in African trypanosome species.</title>
        <authorList>
            <person name="Jackson A.P."/>
            <person name="Berry A."/>
            <person name="Aslett M."/>
            <person name="Allison H.C."/>
            <person name="Burton P."/>
            <person name="Vavrova-Anderson J."/>
            <person name="Brown R."/>
            <person name="Browne H."/>
            <person name="Corton N."/>
            <person name="Hauser H."/>
            <person name="Gamble J."/>
            <person name="Gilderthorp R."/>
            <person name="Marcello L."/>
            <person name="McQuillan J."/>
            <person name="Otto T.D."/>
            <person name="Quail M.A."/>
            <person name="Sanders M.J."/>
            <person name="van Tonder A."/>
            <person name="Ginger M.L."/>
            <person name="Field M.C."/>
            <person name="Barry J.D."/>
            <person name="Hertz-Fowler C."/>
            <person name="Berriman M."/>
        </authorList>
    </citation>
    <scope>NUCLEOTIDE SEQUENCE</scope>
    <source>
        <strain evidence="1">IL3000</strain>
    </source>
</reference>
<dbReference type="EMBL" id="HE575319">
    <property type="protein sequence ID" value="CCC90934.1"/>
    <property type="molecule type" value="Genomic_DNA"/>
</dbReference>
<dbReference type="AlphaFoldDB" id="G0UNH4"/>
<evidence type="ECO:0000313" key="1">
    <source>
        <dbReference type="EMBL" id="CCC90934.1"/>
    </source>
</evidence>
<gene>
    <name evidence="1" type="ORF">TCIL3000_6_1690</name>
</gene>
<protein>
    <submittedName>
        <fullName evidence="1">Uncharacterized protein</fullName>
    </submittedName>
</protein>